<feature type="compositionally biased region" description="Low complexity" evidence="1">
    <location>
        <begin position="88"/>
        <end position="102"/>
    </location>
</feature>
<dbReference type="RefSeq" id="WP_007133113.1">
    <property type="nucleotide sequence ID" value="NZ_BOSA01000023.1"/>
</dbReference>
<evidence type="ECO:0000313" key="3">
    <source>
        <dbReference type="Proteomes" id="UP000706926"/>
    </source>
</evidence>
<dbReference type="GeneID" id="95408104"/>
<evidence type="ECO:0000313" key="2">
    <source>
        <dbReference type="EMBL" id="MBP1896953.1"/>
    </source>
</evidence>
<evidence type="ECO:0000256" key="1">
    <source>
        <dbReference type="SAM" id="MobiDB-lite"/>
    </source>
</evidence>
<gene>
    <name evidence="2" type="ORF">J2Z18_006098</name>
</gene>
<name>A0ABS4FL10_9BACL</name>
<organism evidence="2 3">
    <name type="scientific">Paenibacillus lactis</name>
    <dbReference type="NCBI Taxonomy" id="228574"/>
    <lineage>
        <taxon>Bacteria</taxon>
        <taxon>Bacillati</taxon>
        <taxon>Bacillota</taxon>
        <taxon>Bacilli</taxon>
        <taxon>Bacillales</taxon>
        <taxon>Paenibacillaceae</taxon>
        <taxon>Paenibacillus</taxon>
    </lineage>
</organism>
<reference evidence="2 3" key="1">
    <citation type="submission" date="2021-03" db="EMBL/GenBank/DDBJ databases">
        <title>Genomic Encyclopedia of Type Strains, Phase IV (KMG-IV): sequencing the most valuable type-strain genomes for metagenomic binning, comparative biology and taxonomic classification.</title>
        <authorList>
            <person name="Goeker M."/>
        </authorList>
    </citation>
    <scope>NUCLEOTIDE SEQUENCE [LARGE SCALE GENOMIC DNA]</scope>
    <source>
        <strain evidence="2 3">DSM 15596</strain>
    </source>
</reference>
<feature type="compositionally biased region" description="Basic and acidic residues" evidence="1">
    <location>
        <begin position="103"/>
        <end position="114"/>
    </location>
</feature>
<feature type="region of interest" description="Disordered" evidence="1">
    <location>
        <begin position="25"/>
        <end position="114"/>
    </location>
</feature>
<sequence length="342" mass="36876">MSKKMAFLTLTTLLAFGFFTGCDDPKGGDSSSGNQRSPQDKAGREAQLDGQGEHGAHEAEEASAHGIQDVQEPHEARGNHGTQEAHGTHTANASHGAHTGHGAHAEHGAGHGVSSDDYKAAFQFNGALNAGSDTELTIKITNKDGQPVQQFDVNHEKLMHLIIVNHDLSYFEHIHPDYLENGVFTVNTTFPAGGKYKLFADFVPQGAHGATLSEWVTVAGEEQAHAPIKPTNLVQQVDGKRVELSLSNTLSNEEAVLAFEFQDAATKQGIDNLEPYLGAIGHVVILSADAEEYIHVHPVDEDGTGPKAEFATIFPNSGIYKIWGQFQHKNEVFTTAFVVEIQ</sequence>
<dbReference type="EMBL" id="JAGGKI010000035">
    <property type="protein sequence ID" value="MBP1896953.1"/>
    <property type="molecule type" value="Genomic_DNA"/>
</dbReference>
<accession>A0ABS4FL10</accession>
<feature type="compositionally biased region" description="Basic and acidic residues" evidence="1">
    <location>
        <begin position="38"/>
        <end position="63"/>
    </location>
</feature>
<dbReference type="PROSITE" id="PS51257">
    <property type="entry name" value="PROKAR_LIPOPROTEIN"/>
    <property type="match status" value="1"/>
</dbReference>
<protein>
    <recommendedName>
        <fullName evidence="4">Secreted protein</fullName>
    </recommendedName>
</protein>
<evidence type="ECO:0008006" key="4">
    <source>
        <dbReference type="Google" id="ProtNLM"/>
    </source>
</evidence>
<proteinExistence type="predicted"/>
<comment type="caution">
    <text evidence="2">The sequence shown here is derived from an EMBL/GenBank/DDBJ whole genome shotgun (WGS) entry which is preliminary data.</text>
</comment>
<dbReference type="Proteomes" id="UP000706926">
    <property type="component" value="Unassembled WGS sequence"/>
</dbReference>
<keyword evidence="3" id="KW-1185">Reference proteome</keyword>